<proteinExistence type="inferred from homology"/>
<dbReference type="InterPro" id="IPR002130">
    <property type="entry name" value="Cyclophilin-type_PPIase_dom"/>
</dbReference>
<comment type="catalytic activity">
    <reaction evidence="2">
        <text>[protein]-peptidylproline (omega=180) = [protein]-peptidylproline (omega=0)</text>
        <dbReference type="Rhea" id="RHEA:16237"/>
        <dbReference type="Rhea" id="RHEA-COMP:10747"/>
        <dbReference type="Rhea" id="RHEA-COMP:10748"/>
        <dbReference type="ChEBI" id="CHEBI:83833"/>
        <dbReference type="ChEBI" id="CHEBI:83834"/>
        <dbReference type="EC" id="5.2.1.8"/>
    </reaction>
</comment>
<protein>
    <recommendedName>
        <fullName evidence="2">Peptidyl-prolyl cis-trans isomerase</fullName>
        <shortName evidence="2">PPIase</shortName>
        <ecNumber evidence="2">5.2.1.8</ecNumber>
    </recommendedName>
</protein>
<dbReference type="SUPFAM" id="SSF50891">
    <property type="entry name" value="Cyclophilin-like"/>
    <property type="match status" value="1"/>
</dbReference>
<dbReference type="PRINTS" id="PR00153">
    <property type="entry name" value="CSAPPISMRASE"/>
</dbReference>
<comment type="function">
    <text evidence="2">PPIases accelerate the folding of proteins. It catalyzes the cis-trans isomerization of proline imidic peptide bonds in oligopeptides.</text>
</comment>
<comment type="similarity">
    <text evidence="1 2">Belongs to the cyclophilin-type PPIase family.</text>
</comment>
<accession>A0A8J5C784</accession>
<dbReference type="EC" id="5.2.1.8" evidence="2"/>
<dbReference type="AlphaFoldDB" id="A0A8J5C784"/>
<dbReference type="PANTHER" id="PTHR11071:SF561">
    <property type="entry name" value="PEPTIDYL-PROLYL CIS-TRANS ISOMERASE D-RELATED"/>
    <property type="match status" value="1"/>
</dbReference>
<dbReference type="GO" id="GO:0006457">
    <property type="term" value="P:protein folding"/>
    <property type="evidence" value="ECO:0007669"/>
    <property type="project" value="TreeGrafter"/>
</dbReference>
<dbReference type="GO" id="GO:0005737">
    <property type="term" value="C:cytoplasm"/>
    <property type="evidence" value="ECO:0007669"/>
    <property type="project" value="TreeGrafter"/>
</dbReference>
<keyword evidence="2" id="KW-0697">Rotamase</keyword>
<dbReference type="Gene3D" id="2.40.100.10">
    <property type="entry name" value="Cyclophilin-like"/>
    <property type="match status" value="1"/>
</dbReference>
<feature type="domain" description="PPIase cyclophilin-type" evidence="3">
    <location>
        <begin position="106"/>
        <end position="177"/>
    </location>
</feature>
<evidence type="ECO:0000256" key="2">
    <source>
        <dbReference type="RuleBase" id="RU363019"/>
    </source>
</evidence>
<dbReference type="GO" id="GO:0016018">
    <property type="term" value="F:cyclosporin A binding"/>
    <property type="evidence" value="ECO:0007669"/>
    <property type="project" value="TreeGrafter"/>
</dbReference>
<evidence type="ECO:0000313" key="4">
    <source>
        <dbReference type="EMBL" id="KAG6469599.1"/>
    </source>
</evidence>
<reference evidence="4 5" key="1">
    <citation type="submission" date="2020-08" db="EMBL/GenBank/DDBJ databases">
        <title>Plant Genome Project.</title>
        <authorList>
            <person name="Zhang R.-G."/>
        </authorList>
    </citation>
    <scope>NUCLEOTIDE SEQUENCE [LARGE SCALE GENOMIC DNA]</scope>
    <source>
        <tissue evidence="4">Rhizome</tissue>
    </source>
</reference>
<evidence type="ECO:0000259" key="3">
    <source>
        <dbReference type="PROSITE" id="PS50072"/>
    </source>
</evidence>
<dbReference type="Proteomes" id="UP000734854">
    <property type="component" value="Unassembled WGS sequence"/>
</dbReference>
<keyword evidence="5" id="KW-1185">Reference proteome</keyword>
<comment type="caution">
    <text evidence="4">The sequence shown here is derived from an EMBL/GenBank/DDBJ whole genome shotgun (WGS) entry which is preliminary data.</text>
</comment>
<dbReference type="InterPro" id="IPR029000">
    <property type="entry name" value="Cyclophilin-like_dom_sf"/>
</dbReference>
<dbReference type="EMBL" id="JACMSC010000021">
    <property type="protein sequence ID" value="KAG6469599.1"/>
    <property type="molecule type" value="Genomic_DNA"/>
</dbReference>
<sequence>MSSSQAQKTKRGKTIMRDIHSLHPDHMLVVKFNERGHPYGDLQQTLANYIGTIARNGVVLPLSFLDWRKMPTNRLNDAWKLVTEAAPQSKVTTKVYFDISIGNPVGKDVGRIVIGLYGDDVPQTAENFRSLCTGEKGFGYKRSAFHYAIKDFMIQGGDFDKGKKNKNPLWRHGAAGMVQTAAQDRAPCPPQWLCQRFYPAIMSAGMAACEKLAMAWIIPYFT</sequence>
<dbReference type="Pfam" id="PF00160">
    <property type="entry name" value="Pro_isomerase"/>
    <property type="match status" value="1"/>
</dbReference>
<gene>
    <name evidence="4" type="ORF">ZIOFF_070529</name>
</gene>
<dbReference type="PROSITE" id="PS50072">
    <property type="entry name" value="CSA_PPIASE_2"/>
    <property type="match status" value="1"/>
</dbReference>
<evidence type="ECO:0000256" key="1">
    <source>
        <dbReference type="ARBA" id="ARBA00007365"/>
    </source>
</evidence>
<organism evidence="4 5">
    <name type="scientific">Zingiber officinale</name>
    <name type="common">Ginger</name>
    <name type="synonym">Amomum zingiber</name>
    <dbReference type="NCBI Taxonomy" id="94328"/>
    <lineage>
        <taxon>Eukaryota</taxon>
        <taxon>Viridiplantae</taxon>
        <taxon>Streptophyta</taxon>
        <taxon>Embryophyta</taxon>
        <taxon>Tracheophyta</taxon>
        <taxon>Spermatophyta</taxon>
        <taxon>Magnoliopsida</taxon>
        <taxon>Liliopsida</taxon>
        <taxon>Zingiberales</taxon>
        <taxon>Zingiberaceae</taxon>
        <taxon>Zingiber</taxon>
    </lineage>
</organism>
<dbReference type="PANTHER" id="PTHR11071">
    <property type="entry name" value="PEPTIDYL-PROLYL CIS-TRANS ISOMERASE"/>
    <property type="match status" value="1"/>
</dbReference>
<name>A0A8J5C784_ZINOF</name>
<evidence type="ECO:0000313" key="5">
    <source>
        <dbReference type="Proteomes" id="UP000734854"/>
    </source>
</evidence>
<keyword evidence="2" id="KW-0413">Isomerase</keyword>
<dbReference type="GO" id="GO:0003755">
    <property type="term" value="F:peptidyl-prolyl cis-trans isomerase activity"/>
    <property type="evidence" value="ECO:0007669"/>
    <property type="project" value="UniProtKB-UniRule"/>
</dbReference>